<comment type="similarity">
    <text evidence="1">Belongs to the peptidase S10 family.</text>
</comment>
<dbReference type="ExpressionAtlas" id="M1CFX8">
    <property type="expression patterns" value="baseline"/>
</dbReference>
<reference evidence="3" key="1">
    <citation type="journal article" date="2011" name="Nature">
        <title>Genome sequence and analysis of the tuber crop potato.</title>
        <authorList>
            <consortium name="The Potato Genome Sequencing Consortium"/>
        </authorList>
    </citation>
    <scope>NUCLEOTIDE SEQUENCE [LARGE SCALE GENOMIC DNA]</scope>
    <source>
        <strain evidence="3">cv. DM1-3 516 R44</strain>
    </source>
</reference>
<reference evidence="2" key="2">
    <citation type="submission" date="2015-06" db="UniProtKB">
        <authorList>
            <consortium name="EnsemblPlants"/>
        </authorList>
    </citation>
    <scope>IDENTIFICATION</scope>
    <source>
        <strain evidence="2">DM1-3 516 R44</strain>
    </source>
</reference>
<dbReference type="InterPro" id="IPR001563">
    <property type="entry name" value="Peptidase_S10"/>
</dbReference>
<dbReference type="KEGG" id="sot:107060380"/>
<dbReference type="Gene3D" id="3.40.50.1820">
    <property type="entry name" value="alpha/beta hydrolase"/>
    <property type="match status" value="1"/>
</dbReference>
<dbReference type="Gramene" id="PGSC0003DMT400066640">
    <property type="protein sequence ID" value="PGSC0003DMT400066640"/>
    <property type="gene ID" value="PGSC0003DMG402025899"/>
</dbReference>
<evidence type="ECO:0000313" key="3">
    <source>
        <dbReference type="Proteomes" id="UP000011115"/>
    </source>
</evidence>
<dbReference type="InterPro" id="IPR029058">
    <property type="entry name" value="AB_hydrolase_fold"/>
</dbReference>
<sequence>MKKIYRLSEHPTFLISCMERKKMKVTSVLQLSLSLILCYLSTQKCYAGEADIVREFLKARRANHLQSTPSINSGLAAAEKWRSAFVSQVGSKEDDKISALPGQPSGVSFDQYSGYVTVDADAGRALFYYFTESTQDPSTKPLVLWLNGGKYTHHTTPIAKSKKVFPTLVSCKNMKSLIKSFFVSLLCYSFCCCF</sequence>
<name>M1CFX8_SOLTU</name>
<dbReference type="Pfam" id="PF00450">
    <property type="entry name" value="Peptidase_S10"/>
    <property type="match status" value="1"/>
</dbReference>
<evidence type="ECO:0000256" key="1">
    <source>
        <dbReference type="ARBA" id="ARBA00009431"/>
    </source>
</evidence>
<dbReference type="HOGENOM" id="CLU_1404675_0_0_1"/>
<keyword evidence="3" id="KW-1185">Reference proteome</keyword>
<dbReference type="GO" id="GO:0006508">
    <property type="term" value="P:proteolysis"/>
    <property type="evidence" value="ECO:0007669"/>
    <property type="project" value="InterPro"/>
</dbReference>
<dbReference type="EnsemblPlants" id="PGSC0003DMT400066640">
    <property type="protein sequence ID" value="PGSC0003DMT400066640"/>
    <property type="gene ID" value="PGSC0003DMG402025899"/>
</dbReference>
<dbReference type="OrthoDB" id="443318at2759"/>
<dbReference type="AlphaFoldDB" id="M1CFX8"/>
<gene>
    <name evidence="2" type="primary">LOC102605850</name>
</gene>
<protein>
    <submittedName>
        <fullName evidence="2">Serine carboxypeptidase</fullName>
    </submittedName>
</protein>
<evidence type="ECO:0000313" key="2">
    <source>
        <dbReference type="EnsemblPlants" id="PGSC0003DMT400066640"/>
    </source>
</evidence>
<accession>M1CFX8</accession>
<dbReference type="SUPFAM" id="SSF53474">
    <property type="entry name" value="alpha/beta-Hydrolases"/>
    <property type="match status" value="1"/>
</dbReference>
<organism evidence="2 3">
    <name type="scientific">Solanum tuberosum</name>
    <name type="common">Potato</name>
    <dbReference type="NCBI Taxonomy" id="4113"/>
    <lineage>
        <taxon>Eukaryota</taxon>
        <taxon>Viridiplantae</taxon>
        <taxon>Streptophyta</taxon>
        <taxon>Embryophyta</taxon>
        <taxon>Tracheophyta</taxon>
        <taxon>Spermatophyta</taxon>
        <taxon>Magnoliopsida</taxon>
        <taxon>eudicotyledons</taxon>
        <taxon>Gunneridae</taxon>
        <taxon>Pentapetalae</taxon>
        <taxon>asterids</taxon>
        <taxon>lamiids</taxon>
        <taxon>Solanales</taxon>
        <taxon>Solanaceae</taxon>
        <taxon>Solanoideae</taxon>
        <taxon>Solaneae</taxon>
        <taxon>Solanum</taxon>
    </lineage>
</organism>
<dbReference type="Proteomes" id="UP000011115">
    <property type="component" value="Unassembled WGS sequence"/>
</dbReference>
<dbReference type="GO" id="GO:0004185">
    <property type="term" value="F:serine-type carboxypeptidase activity"/>
    <property type="evidence" value="ECO:0007669"/>
    <property type="project" value="InterPro"/>
</dbReference>
<proteinExistence type="inferred from homology"/>